<name>A0A0K2T785_LEPSM</name>
<protein>
    <submittedName>
        <fullName evidence="1">Uncharacterized protein</fullName>
    </submittedName>
</protein>
<dbReference type="AlphaFoldDB" id="A0A0K2T785"/>
<reference evidence="1" key="1">
    <citation type="submission" date="2014-05" db="EMBL/GenBank/DDBJ databases">
        <authorList>
            <person name="Chronopoulou M."/>
        </authorList>
    </citation>
    <scope>NUCLEOTIDE SEQUENCE</scope>
    <source>
        <tissue evidence="1">Whole organism</tissue>
    </source>
</reference>
<proteinExistence type="predicted"/>
<accession>A0A0K2T785</accession>
<organism evidence="1">
    <name type="scientific">Lepeophtheirus salmonis</name>
    <name type="common">Salmon louse</name>
    <name type="synonym">Caligus salmonis</name>
    <dbReference type="NCBI Taxonomy" id="72036"/>
    <lineage>
        <taxon>Eukaryota</taxon>
        <taxon>Metazoa</taxon>
        <taxon>Ecdysozoa</taxon>
        <taxon>Arthropoda</taxon>
        <taxon>Crustacea</taxon>
        <taxon>Multicrustacea</taxon>
        <taxon>Hexanauplia</taxon>
        <taxon>Copepoda</taxon>
        <taxon>Siphonostomatoida</taxon>
        <taxon>Caligidae</taxon>
        <taxon>Lepeophtheirus</taxon>
    </lineage>
</organism>
<sequence length="36" mass="4290">MYSYLHPPLPRILFSIVVEYSKEQRTHLLCADLIDK</sequence>
<evidence type="ECO:0000313" key="1">
    <source>
        <dbReference type="EMBL" id="CDW21675.1"/>
    </source>
</evidence>
<dbReference type="EMBL" id="HACA01004314">
    <property type="protein sequence ID" value="CDW21675.1"/>
    <property type="molecule type" value="Transcribed_RNA"/>
</dbReference>